<dbReference type="Proteomes" id="UP000790709">
    <property type="component" value="Unassembled WGS sequence"/>
</dbReference>
<organism evidence="1 2">
    <name type="scientific">Leucogyrophana mollusca</name>
    <dbReference type="NCBI Taxonomy" id="85980"/>
    <lineage>
        <taxon>Eukaryota</taxon>
        <taxon>Fungi</taxon>
        <taxon>Dikarya</taxon>
        <taxon>Basidiomycota</taxon>
        <taxon>Agaricomycotina</taxon>
        <taxon>Agaricomycetes</taxon>
        <taxon>Agaricomycetidae</taxon>
        <taxon>Boletales</taxon>
        <taxon>Boletales incertae sedis</taxon>
        <taxon>Leucogyrophana</taxon>
    </lineage>
</organism>
<accession>A0ACB8B7N7</accession>
<protein>
    <submittedName>
        <fullName evidence="1">Aldo/keto reductase</fullName>
    </submittedName>
</protein>
<proteinExistence type="predicted"/>
<dbReference type="EMBL" id="MU266534">
    <property type="protein sequence ID" value="KAH7921274.1"/>
    <property type="molecule type" value="Genomic_DNA"/>
</dbReference>
<evidence type="ECO:0000313" key="2">
    <source>
        <dbReference type="Proteomes" id="UP000790709"/>
    </source>
</evidence>
<reference evidence="1" key="1">
    <citation type="journal article" date="2021" name="New Phytol.">
        <title>Evolutionary innovations through gain and loss of genes in the ectomycorrhizal Boletales.</title>
        <authorList>
            <person name="Wu G."/>
            <person name="Miyauchi S."/>
            <person name="Morin E."/>
            <person name="Kuo A."/>
            <person name="Drula E."/>
            <person name="Varga T."/>
            <person name="Kohler A."/>
            <person name="Feng B."/>
            <person name="Cao Y."/>
            <person name="Lipzen A."/>
            <person name="Daum C."/>
            <person name="Hundley H."/>
            <person name="Pangilinan J."/>
            <person name="Johnson J."/>
            <person name="Barry K."/>
            <person name="LaButti K."/>
            <person name="Ng V."/>
            <person name="Ahrendt S."/>
            <person name="Min B."/>
            <person name="Choi I.G."/>
            <person name="Park H."/>
            <person name="Plett J.M."/>
            <person name="Magnuson J."/>
            <person name="Spatafora J.W."/>
            <person name="Nagy L.G."/>
            <person name="Henrissat B."/>
            <person name="Grigoriev I.V."/>
            <person name="Yang Z.L."/>
            <person name="Xu J."/>
            <person name="Martin F.M."/>
        </authorList>
    </citation>
    <scope>NUCLEOTIDE SEQUENCE</scope>
    <source>
        <strain evidence="1">KUC20120723A-06</strain>
    </source>
</reference>
<sequence length="342" mass="38037">MHLIILSDSLPHPPLPTAMSTRIPLLLGTPAFGVKGPKATARINTIKEAQDIVDLLVSYGQKGLDTSRCYGNGSSEEFIGQLDLKGAFVDTGAYPFNPGDFGPEKLRESVELSVKALGPHKIHTFFLQGPERATPIEVTLRTINELYKEGHFEEFGVSNYFAWEVAEMVAIAEKNNWIRPTVYQGLYNAIERRVEDELFPCLRHFGIRFNVYSPLASGVLTGKFPTETEMRSVTGTRWDPKISEFATSLHSKYGPLLPVVRELKDVLDKHDIRITEAAQRWLQHHSQLRPECGDMVVIGASNIKQVEANLKESTGGPLPEDALGLLEKAWSQAKGLAPHYAF</sequence>
<comment type="caution">
    <text evidence="1">The sequence shown here is derived from an EMBL/GenBank/DDBJ whole genome shotgun (WGS) entry which is preliminary data.</text>
</comment>
<gene>
    <name evidence="1" type="ORF">BV22DRAFT_1096769</name>
</gene>
<evidence type="ECO:0000313" key="1">
    <source>
        <dbReference type="EMBL" id="KAH7921274.1"/>
    </source>
</evidence>
<name>A0ACB8B7N7_9AGAM</name>
<keyword evidence="2" id="KW-1185">Reference proteome</keyword>